<sequence>MLGNKRIPSPSMKMVSLSLLYIALFAASGCAGLGDYDISLPGGYSVVRTSAHEVAIRKQEGEGVWGGEIVPAKVVQVGWDDRYILAKQVGLRNDPKRTDGSYQIPDETIVAYWIVDPQTNEVYGPMTEENFAARKKALGIEESVTLKAVDSLN</sequence>
<gene>
    <name evidence="1" type="ORF">ACFQ4B_20425</name>
</gene>
<dbReference type="EMBL" id="JBHTLU010000031">
    <property type="protein sequence ID" value="MFD1222487.1"/>
    <property type="molecule type" value="Genomic_DNA"/>
</dbReference>
<dbReference type="Pfam" id="PF13162">
    <property type="entry name" value="DUF3997"/>
    <property type="match status" value="1"/>
</dbReference>
<evidence type="ECO:0000313" key="1">
    <source>
        <dbReference type="EMBL" id="MFD1222487.1"/>
    </source>
</evidence>
<protein>
    <submittedName>
        <fullName evidence="1">DUF3997 domain-containing protein</fullName>
    </submittedName>
</protein>
<comment type="caution">
    <text evidence="1">The sequence shown here is derived from an EMBL/GenBank/DDBJ whole genome shotgun (WGS) entry which is preliminary data.</text>
</comment>
<dbReference type="InterPro" id="IPR025059">
    <property type="entry name" value="DUF3997"/>
</dbReference>
<reference evidence="2" key="1">
    <citation type="journal article" date="2019" name="Int. J. Syst. Evol. Microbiol.">
        <title>The Global Catalogue of Microorganisms (GCM) 10K type strain sequencing project: providing services to taxonomists for standard genome sequencing and annotation.</title>
        <authorList>
            <consortium name="The Broad Institute Genomics Platform"/>
            <consortium name="The Broad Institute Genome Sequencing Center for Infectious Disease"/>
            <person name="Wu L."/>
            <person name="Ma J."/>
        </authorList>
    </citation>
    <scope>NUCLEOTIDE SEQUENCE [LARGE SCALE GENOMIC DNA]</scope>
    <source>
        <strain evidence="2">CCUG 53270</strain>
    </source>
</reference>
<proteinExistence type="predicted"/>
<keyword evidence="2" id="KW-1185">Reference proteome</keyword>
<organism evidence="1 2">
    <name type="scientific">Paenibacillus vulneris</name>
    <dbReference type="NCBI Taxonomy" id="1133364"/>
    <lineage>
        <taxon>Bacteria</taxon>
        <taxon>Bacillati</taxon>
        <taxon>Bacillota</taxon>
        <taxon>Bacilli</taxon>
        <taxon>Bacillales</taxon>
        <taxon>Paenibacillaceae</taxon>
        <taxon>Paenibacillus</taxon>
    </lineage>
</organism>
<dbReference type="Proteomes" id="UP001597180">
    <property type="component" value="Unassembled WGS sequence"/>
</dbReference>
<dbReference type="RefSeq" id="WP_345588060.1">
    <property type="nucleotide sequence ID" value="NZ_BAABJG010000015.1"/>
</dbReference>
<evidence type="ECO:0000313" key="2">
    <source>
        <dbReference type="Proteomes" id="UP001597180"/>
    </source>
</evidence>
<name>A0ABW3UPY8_9BACL</name>
<accession>A0ABW3UPY8</accession>
<dbReference type="PROSITE" id="PS51257">
    <property type="entry name" value="PROKAR_LIPOPROTEIN"/>
    <property type="match status" value="1"/>
</dbReference>